<evidence type="ECO:0000256" key="2">
    <source>
        <dbReference type="ARBA" id="ARBA00010058"/>
    </source>
</evidence>
<dbReference type="PRINTS" id="PR00392">
    <property type="entry name" value="PROFILIN"/>
</dbReference>
<protein>
    <recommendedName>
        <fullName evidence="7">Profilin</fullName>
    </recommendedName>
</protein>
<dbReference type="InterPro" id="IPR027310">
    <property type="entry name" value="Profilin_CS"/>
</dbReference>
<dbReference type="AlphaFoldDB" id="A0A060T3S8"/>
<keyword evidence="4 7" id="KW-0009">Actin-binding</keyword>
<dbReference type="GO" id="GO:1903475">
    <property type="term" value="P:mitotic actomyosin contractile ring assembly"/>
    <property type="evidence" value="ECO:0007669"/>
    <property type="project" value="UniProtKB-ARBA"/>
</dbReference>
<dbReference type="EMBL" id="HG937693">
    <property type="protein sequence ID" value="CDP35608.1"/>
    <property type="molecule type" value="Genomic_DNA"/>
</dbReference>
<name>A0A060T3S8_BLAAD</name>
<evidence type="ECO:0000313" key="8">
    <source>
        <dbReference type="EMBL" id="CDP35608.1"/>
    </source>
</evidence>
<dbReference type="PhylomeDB" id="A0A060T3S8"/>
<dbReference type="SUPFAM" id="SSF55770">
    <property type="entry name" value="Profilin (actin-binding protein)"/>
    <property type="match status" value="1"/>
</dbReference>
<sequence>MSWQAYVDNLLGSGSVDQAALYSRAGDSVWAKSANFEVSAPEINEIAKGFDDSSQLQASGLHVQGQKYFMLRADDRSIYGKLNDTGIVAVRTKQALLIAHYSAPTQPGEATKVVEQLADYLISVGY</sequence>
<dbReference type="PANTHER" id="PTHR11604">
    <property type="entry name" value="PROFILIN"/>
    <property type="match status" value="1"/>
</dbReference>
<dbReference type="InterPro" id="IPR036140">
    <property type="entry name" value="PFN_sf"/>
</dbReference>
<evidence type="ECO:0000256" key="4">
    <source>
        <dbReference type="ARBA" id="ARBA00023203"/>
    </source>
</evidence>
<dbReference type="CDD" id="cd00148">
    <property type="entry name" value="PROF"/>
    <property type="match status" value="1"/>
</dbReference>
<dbReference type="InterPro" id="IPR048278">
    <property type="entry name" value="PFN"/>
</dbReference>
<reference evidence="8" key="2">
    <citation type="submission" date="2014-06" db="EMBL/GenBank/DDBJ databases">
        <title>The complete genome of Blastobotrys (Arxula) adeninivorans LS3 - a yeast of biotechnological interest.</title>
        <authorList>
            <person name="Kunze G."/>
            <person name="Gaillardin C."/>
            <person name="Czernicka M."/>
            <person name="Durrens P."/>
            <person name="Martin T."/>
            <person name="Boer E."/>
            <person name="Gabaldon T."/>
            <person name="Cruz J."/>
            <person name="Talla E."/>
            <person name="Marck C."/>
            <person name="Goffeau A."/>
            <person name="Barbe V."/>
            <person name="Baret P."/>
            <person name="Baronian K."/>
            <person name="Beier S."/>
            <person name="Bleykasten C."/>
            <person name="Bode R."/>
            <person name="Casaregola S."/>
            <person name="Despons L."/>
            <person name="Fairhead C."/>
            <person name="Giersberg M."/>
            <person name="Gierski P."/>
            <person name="Hahnel U."/>
            <person name="Hartmann A."/>
            <person name="Jankowska D."/>
            <person name="Jubin C."/>
            <person name="Jung P."/>
            <person name="Lafontaine I."/>
            <person name="Leh-Louis V."/>
            <person name="Lemaire M."/>
            <person name="Marcet-Houben M."/>
            <person name="Mascher M."/>
            <person name="Morel G."/>
            <person name="Richard G.-F."/>
            <person name="Riechen J."/>
            <person name="Sacerdot C."/>
            <person name="Sarkar A."/>
            <person name="Savel G."/>
            <person name="Schacherer J."/>
            <person name="Sherman D."/>
            <person name="Straub M.-L."/>
            <person name="Stein N."/>
            <person name="Thierry A."/>
            <person name="Trautwein-Schult A."/>
            <person name="Westhof E."/>
            <person name="Worch S."/>
            <person name="Dujon B."/>
            <person name="Souciet J.-L."/>
            <person name="Wincker P."/>
            <person name="Scholz U."/>
            <person name="Neuveglise N."/>
        </authorList>
    </citation>
    <scope>NUCLEOTIDE SEQUENCE</scope>
    <source>
        <strain evidence="8">LS3</strain>
    </source>
</reference>
<evidence type="ECO:0000256" key="6">
    <source>
        <dbReference type="RuleBase" id="RU003908"/>
    </source>
</evidence>
<dbReference type="GO" id="GO:0003785">
    <property type="term" value="F:actin monomer binding"/>
    <property type="evidence" value="ECO:0007669"/>
    <property type="project" value="TreeGrafter"/>
</dbReference>
<dbReference type="PRINTS" id="PR01640">
    <property type="entry name" value="PROFILINPLNT"/>
</dbReference>
<dbReference type="Pfam" id="PF00235">
    <property type="entry name" value="Profilin"/>
    <property type="match status" value="1"/>
</dbReference>
<gene>
    <name evidence="8" type="ORF">GNLVRS02_ARAD1C39402g</name>
</gene>
<dbReference type="PANTHER" id="PTHR11604:SF0">
    <property type="entry name" value="PROFILIN"/>
    <property type="match status" value="1"/>
</dbReference>
<dbReference type="FunFam" id="3.30.450.30:FF:000001">
    <property type="entry name" value="Profilin"/>
    <property type="match status" value="1"/>
</dbReference>
<dbReference type="Gene3D" id="3.30.450.30">
    <property type="entry name" value="Dynein light chain 2a, cytoplasmic"/>
    <property type="match status" value="1"/>
</dbReference>
<reference evidence="8" key="1">
    <citation type="submission" date="2014-02" db="EMBL/GenBank/DDBJ databases">
        <authorList>
            <person name="Genoscope - CEA"/>
        </authorList>
    </citation>
    <scope>NUCLEOTIDE SEQUENCE</scope>
    <source>
        <strain evidence="8">LS3</strain>
    </source>
</reference>
<proteinExistence type="inferred from homology"/>
<keyword evidence="5 6" id="KW-0206">Cytoskeleton</keyword>
<evidence type="ECO:0000256" key="1">
    <source>
        <dbReference type="ARBA" id="ARBA00004245"/>
    </source>
</evidence>
<organism evidence="8">
    <name type="scientific">Blastobotrys adeninivorans</name>
    <name type="common">Yeast</name>
    <name type="synonym">Arxula adeninivorans</name>
    <dbReference type="NCBI Taxonomy" id="409370"/>
    <lineage>
        <taxon>Eukaryota</taxon>
        <taxon>Fungi</taxon>
        <taxon>Dikarya</taxon>
        <taxon>Ascomycota</taxon>
        <taxon>Saccharomycotina</taxon>
        <taxon>Dipodascomycetes</taxon>
        <taxon>Dipodascales</taxon>
        <taxon>Trichomonascaceae</taxon>
        <taxon>Blastobotrys</taxon>
    </lineage>
</organism>
<evidence type="ECO:0000256" key="3">
    <source>
        <dbReference type="ARBA" id="ARBA00022490"/>
    </source>
</evidence>
<dbReference type="GO" id="GO:0005856">
    <property type="term" value="C:cytoskeleton"/>
    <property type="evidence" value="ECO:0007669"/>
    <property type="project" value="UniProtKB-SubCell"/>
</dbReference>
<dbReference type="InterPro" id="IPR005455">
    <property type="entry name" value="PFN_euk"/>
</dbReference>
<comment type="subcellular location">
    <subcellularLocation>
        <location evidence="1">Cytoplasm</location>
        <location evidence="1">Cytoskeleton</location>
    </subcellularLocation>
</comment>
<dbReference type="SMART" id="SM00392">
    <property type="entry name" value="PROF"/>
    <property type="match status" value="1"/>
</dbReference>
<comment type="subunit">
    <text evidence="6">Occurs in many kinds of cells as a complex with monomeric actin in a 1:1 ratio.</text>
</comment>
<evidence type="ECO:0000256" key="7">
    <source>
        <dbReference type="RuleBase" id="RU003909"/>
    </source>
</evidence>
<comment type="similarity">
    <text evidence="2 7">Belongs to the profilin family.</text>
</comment>
<keyword evidence="3" id="KW-0963">Cytoplasm</keyword>
<dbReference type="GO" id="GO:0005938">
    <property type="term" value="C:cell cortex"/>
    <property type="evidence" value="ECO:0007669"/>
    <property type="project" value="TreeGrafter"/>
</dbReference>
<comment type="function">
    <text evidence="6">Binds to actin and affects the structure of the cytoskeleton. At high concentrations, profilin prevents the polymerization of actin, whereas it enhances it at low concentrations.</text>
</comment>
<evidence type="ECO:0000256" key="5">
    <source>
        <dbReference type="ARBA" id="ARBA00023212"/>
    </source>
</evidence>
<accession>A0A060T3S8</accession>
<dbReference type="PROSITE" id="PS00414">
    <property type="entry name" value="PROFILIN"/>
    <property type="match status" value="1"/>
</dbReference>